<dbReference type="EMBL" id="CAEY01000797">
    <property type="status" value="NOT_ANNOTATED_CDS"/>
    <property type="molecule type" value="Genomic_DNA"/>
</dbReference>
<dbReference type="AlphaFoldDB" id="T1JVW5"/>
<reference evidence="1" key="2">
    <citation type="submission" date="2015-06" db="UniProtKB">
        <authorList>
            <consortium name="EnsemblMetazoa"/>
        </authorList>
    </citation>
    <scope>IDENTIFICATION</scope>
</reference>
<evidence type="ECO:0000313" key="2">
    <source>
        <dbReference type="Proteomes" id="UP000015104"/>
    </source>
</evidence>
<protein>
    <submittedName>
        <fullName evidence="1">Uncharacterized protein</fullName>
    </submittedName>
</protein>
<dbReference type="Proteomes" id="UP000015104">
    <property type="component" value="Unassembled WGS sequence"/>
</dbReference>
<proteinExistence type="predicted"/>
<reference evidence="2" key="1">
    <citation type="submission" date="2011-08" db="EMBL/GenBank/DDBJ databases">
        <authorList>
            <person name="Rombauts S."/>
        </authorList>
    </citation>
    <scope>NUCLEOTIDE SEQUENCE</scope>
    <source>
        <strain evidence="2">London</strain>
    </source>
</reference>
<sequence>MEINLIQVSSQLCLSTFCKYQDSLDDFNQEHKNLNGIREPMITDGFKSRLLDIPTSIDQC</sequence>
<evidence type="ECO:0000313" key="1">
    <source>
        <dbReference type="EnsemblMetazoa" id="tetur02g06040.1"/>
    </source>
</evidence>
<dbReference type="EnsemblMetazoa" id="tetur02g06040.1">
    <property type="protein sequence ID" value="tetur02g06040.1"/>
    <property type="gene ID" value="tetur02g06040"/>
</dbReference>
<name>T1JVW5_TETUR</name>
<dbReference type="HOGENOM" id="CLU_2944644_0_0_1"/>
<keyword evidence="2" id="KW-1185">Reference proteome</keyword>
<accession>T1JVW5</accession>
<organism evidence="1 2">
    <name type="scientific">Tetranychus urticae</name>
    <name type="common">Two-spotted spider mite</name>
    <dbReference type="NCBI Taxonomy" id="32264"/>
    <lineage>
        <taxon>Eukaryota</taxon>
        <taxon>Metazoa</taxon>
        <taxon>Ecdysozoa</taxon>
        <taxon>Arthropoda</taxon>
        <taxon>Chelicerata</taxon>
        <taxon>Arachnida</taxon>
        <taxon>Acari</taxon>
        <taxon>Acariformes</taxon>
        <taxon>Trombidiformes</taxon>
        <taxon>Prostigmata</taxon>
        <taxon>Eleutherengona</taxon>
        <taxon>Raphignathae</taxon>
        <taxon>Tetranychoidea</taxon>
        <taxon>Tetranychidae</taxon>
        <taxon>Tetranychus</taxon>
    </lineage>
</organism>